<dbReference type="AlphaFoldDB" id="A0A398CJD0"/>
<comment type="caution">
    <text evidence="2">The sequence shown here is derived from an EMBL/GenBank/DDBJ whole genome shotgun (WGS) entry which is preliminary data.</text>
</comment>
<dbReference type="Pfam" id="PF08924">
    <property type="entry name" value="Rv2525c_GlyHyd-like"/>
    <property type="match status" value="1"/>
</dbReference>
<dbReference type="Gene3D" id="3.20.20.80">
    <property type="entry name" value="Glycosidases"/>
    <property type="match status" value="1"/>
</dbReference>
<proteinExistence type="predicted"/>
<sequence length="193" mass="20385">MAKGIDCSVELNAKTAAALYAEGYRFAARYLVPKATKRLTGPEAASITAAGLQIVSVFETLAERSLGGAANGSIDGAEALQQAKLVGQPLGSAIYFAVDYDAQPQHFAAIEAYLRAAAAAIPGYIIGVYGSYAVVEEMAKRGASKHFWQTYAWSRGLKSNHANLYQYQNGATAAGLSVDLDEAIGNVGWWSAK</sequence>
<dbReference type="InterPro" id="IPR015020">
    <property type="entry name" value="Rv2525c-like_Glyco_Hydro-like"/>
</dbReference>
<reference evidence="2 3" key="1">
    <citation type="submission" date="2018-09" db="EMBL/GenBank/DDBJ databases">
        <title>Cohnella cavernae sp. nov., isolated from a karst cave.</title>
        <authorList>
            <person name="Zhu H."/>
        </authorList>
    </citation>
    <scope>NUCLEOTIDE SEQUENCE [LARGE SCALE GENOMIC DNA]</scope>
    <source>
        <strain evidence="2 3">K2E09-144</strain>
    </source>
</reference>
<feature type="domain" description="Rv2525c-like glycoside hydrolase-like" evidence="1">
    <location>
        <begin position="18"/>
        <end position="179"/>
    </location>
</feature>
<accession>A0A398CJD0</accession>
<dbReference type="OrthoDB" id="1795295at2"/>
<name>A0A398CJD0_9BACL</name>
<dbReference type="EMBL" id="QXJM01000039">
    <property type="protein sequence ID" value="RIE02430.1"/>
    <property type="molecule type" value="Genomic_DNA"/>
</dbReference>
<evidence type="ECO:0000313" key="3">
    <source>
        <dbReference type="Proteomes" id="UP000266340"/>
    </source>
</evidence>
<organism evidence="2 3">
    <name type="scientific">Cohnella faecalis</name>
    <dbReference type="NCBI Taxonomy" id="2315694"/>
    <lineage>
        <taxon>Bacteria</taxon>
        <taxon>Bacillati</taxon>
        <taxon>Bacillota</taxon>
        <taxon>Bacilli</taxon>
        <taxon>Bacillales</taxon>
        <taxon>Paenibacillaceae</taxon>
        <taxon>Cohnella</taxon>
    </lineage>
</organism>
<dbReference type="SUPFAM" id="SSF51445">
    <property type="entry name" value="(Trans)glycosidases"/>
    <property type="match status" value="1"/>
</dbReference>
<evidence type="ECO:0000259" key="1">
    <source>
        <dbReference type="Pfam" id="PF08924"/>
    </source>
</evidence>
<dbReference type="RefSeq" id="WP_119150469.1">
    <property type="nucleotide sequence ID" value="NZ_JBHSOV010000048.1"/>
</dbReference>
<protein>
    <submittedName>
        <fullName evidence="2">DUF1906 domain-containing protein</fullName>
    </submittedName>
</protein>
<keyword evidence="3" id="KW-1185">Reference proteome</keyword>
<evidence type="ECO:0000313" key="2">
    <source>
        <dbReference type="EMBL" id="RIE02430.1"/>
    </source>
</evidence>
<dbReference type="Proteomes" id="UP000266340">
    <property type="component" value="Unassembled WGS sequence"/>
</dbReference>
<dbReference type="InterPro" id="IPR017853">
    <property type="entry name" value="GH"/>
</dbReference>
<gene>
    <name evidence="2" type="ORF">D3H35_17145</name>
</gene>